<protein>
    <submittedName>
        <fullName evidence="1">HAD family phosphatase</fullName>
    </submittedName>
</protein>
<proteinExistence type="predicted"/>
<dbReference type="Gene3D" id="3.40.50.1000">
    <property type="entry name" value="HAD superfamily/HAD-like"/>
    <property type="match status" value="1"/>
</dbReference>
<dbReference type="AlphaFoldDB" id="A0AAP4BDC7"/>
<evidence type="ECO:0000313" key="2">
    <source>
        <dbReference type="Proteomes" id="UP001300383"/>
    </source>
</evidence>
<dbReference type="PANTHER" id="PTHR18901:SF38">
    <property type="entry name" value="PSEUDOURIDINE-5'-PHOSPHATASE"/>
    <property type="match status" value="1"/>
</dbReference>
<dbReference type="SFLD" id="SFLDG01135">
    <property type="entry name" value="C1.5.6:_HAD__Beta-PGM__Phospha"/>
    <property type="match status" value="1"/>
</dbReference>
<dbReference type="SFLD" id="SFLDG01129">
    <property type="entry name" value="C1.5:_HAD__Beta-PGM__Phosphata"/>
    <property type="match status" value="1"/>
</dbReference>
<dbReference type="RefSeq" id="WP_283231673.1">
    <property type="nucleotide sequence ID" value="NZ_JASGBQ010000028.1"/>
</dbReference>
<dbReference type="InterPro" id="IPR036412">
    <property type="entry name" value="HAD-like_sf"/>
</dbReference>
<comment type="caution">
    <text evidence="1">The sequence shown here is derived from an EMBL/GenBank/DDBJ whole genome shotgun (WGS) entry which is preliminary data.</text>
</comment>
<dbReference type="CDD" id="cd07505">
    <property type="entry name" value="HAD_BPGM-like"/>
    <property type="match status" value="1"/>
</dbReference>
<keyword evidence="2" id="KW-1185">Reference proteome</keyword>
<accession>A0AAP4BDC7</accession>
<dbReference type="PANTHER" id="PTHR18901">
    <property type="entry name" value="2-DEOXYGLUCOSE-6-PHOSPHATE PHOSPHATASE 2"/>
    <property type="match status" value="1"/>
</dbReference>
<dbReference type="InterPro" id="IPR006439">
    <property type="entry name" value="HAD-SF_hydro_IA"/>
</dbReference>
<sequence length="222" mass="24781">MIQIPEHIKAVIFDLDGTLVDSMGMWKDIDIEFLGRFGIPLPEGLQEAIEGMSFSETAVYFKERFELPMTLEEIKACWNQMAMDQYSHVVPLKPGVRNFLDYLKKRNIAMGIATSNSRELVTAVTEGRKISGYFSAITVGCQVAKGKPAPDVYLFTAERLGEKPENCLVFEDIPAGILAGKRAGMTVWAIEDSYSSAMRKEKEALADAFLESYDEISLEAFV</sequence>
<dbReference type="NCBIfam" id="TIGR01509">
    <property type="entry name" value="HAD-SF-IA-v3"/>
    <property type="match status" value="1"/>
</dbReference>
<dbReference type="EMBL" id="JASGBQ010000028">
    <property type="protein sequence ID" value="MDI9243248.1"/>
    <property type="molecule type" value="Genomic_DNA"/>
</dbReference>
<dbReference type="Pfam" id="PF13419">
    <property type="entry name" value="HAD_2"/>
    <property type="match status" value="1"/>
</dbReference>
<gene>
    <name evidence="1" type="ORF">QJ036_12395</name>
</gene>
<name>A0AAP4BDC7_9FIRM</name>
<organism evidence="1 2">
    <name type="scientific">Fusibacillus kribbianus</name>
    <dbReference type="NCBI Taxonomy" id="3044208"/>
    <lineage>
        <taxon>Bacteria</taxon>
        <taxon>Bacillati</taxon>
        <taxon>Bacillota</taxon>
        <taxon>Clostridia</taxon>
        <taxon>Lachnospirales</taxon>
        <taxon>Lachnospiraceae</taxon>
        <taxon>Fusibacillus</taxon>
    </lineage>
</organism>
<dbReference type="InterPro" id="IPR023198">
    <property type="entry name" value="PGP-like_dom2"/>
</dbReference>
<dbReference type="PRINTS" id="PR00413">
    <property type="entry name" value="HADHALOGNASE"/>
</dbReference>
<dbReference type="SUPFAM" id="SSF56784">
    <property type="entry name" value="HAD-like"/>
    <property type="match status" value="1"/>
</dbReference>
<dbReference type="InterPro" id="IPR041492">
    <property type="entry name" value="HAD_2"/>
</dbReference>
<dbReference type="Gene3D" id="1.10.150.240">
    <property type="entry name" value="Putative phosphatase, domain 2"/>
    <property type="match status" value="1"/>
</dbReference>
<dbReference type="GO" id="GO:0016791">
    <property type="term" value="F:phosphatase activity"/>
    <property type="evidence" value="ECO:0007669"/>
    <property type="project" value="TreeGrafter"/>
</dbReference>
<evidence type="ECO:0000313" key="1">
    <source>
        <dbReference type="EMBL" id="MDI9243248.1"/>
    </source>
</evidence>
<dbReference type="SFLD" id="SFLDS00003">
    <property type="entry name" value="Haloacid_Dehalogenase"/>
    <property type="match status" value="1"/>
</dbReference>
<dbReference type="InterPro" id="IPR023214">
    <property type="entry name" value="HAD_sf"/>
</dbReference>
<dbReference type="Proteomes" id="UP001300383">
    <property type="component" value="Unassembled WGS sequence"/>
</dbReference>
<reference evidence="1 2" key="1">
    <citation type="submission" date="2023-05" db="EMBL/GenBank/DDBJ databases">
        <title>[ruminococcus] sp. nov., isolated from a pig farm feces dump.</title>
        <authorList>
            <person name="Chang Y.-H."/>
        </authorList>
    </citation>
    <scope>NUCLEOTIDE SEQUENCE [LARGE SCALE GENOMIC DNA]</scope>
    <source>
        <strain evidence="1 2">YH-rum2234</strain>
    </source>
</reference>